<proteinExistence type="predicted"/>
<protein>
    <submittedName>
        <fullName evidence="1">Uncharacterized protein</fullName>
    </submittedName>
</protein>
<evidence type="ECO:0000313" key="2">
    <source>
        <dbReference type="Proteomes" id="UP000249915"/>
    </source>
</evidence>
<evidence type="ECO:0000313" key="1">
    <source>
        <dbReference type="EMBL" id="PXY21156.1"/>
    </source>
</evidence>
<dbReference type="RefSeq" id="WP_112284396.1">
    <property type="nucleotide sequence ID" value="NZ_MASW01000006.1"/>
</dbReference>
<sequence length="179" mass="18710">MTVTVTSRAYVEGHPNIRLAPRVERCGASAQHAASPHDPAYSDRCTDPGEWVLKGCARQYCTTHAAVIGRAKDRLCGGTNWCASRRDTAEPTSLVAVDAGARDLSSLTCAVSLRTSVCDFVGMGGVVMLDKATVPNRLGNHFGKAVEVLIVGGVVFVVLALLASGLGFLATLLIAEAIA</sequence>
<dbReference type="AlphaFoldDB" id="A0A2V4APV4"/>
<dbReference type="Proteomes" id="UP000249915">
    <property type="component" value="Unassembled WGS sequence"/>
</dbReference>
<gene>
    <name evidence="1" type="ORF">BAY60_27195</name>
</gene>
<dbReference type="EMBL" id="MASW01000006">
    <property type="protein sequence ID" value="PXY21156.1"/>
    <property type="molecule type" value="Genomic_DNA"/>
</dbReference>
<comment type="caution">
    <text evidence="1">The sequence shown here is derived from an EMBL/GenBank/DDBJ whole genome shotgun (WGS) entry which is preliminary data.</text>
</comment>
<keyword evidence="2" id="KW-1185">Reference proteome</keyword>
<accession>A0A2V4APV4</accession>
<name>A0A2V4APV4_9PSEU</name>
<organism evidence="1 2">
    <name type="scientific">Prauserella muralis</name>
    <dbReference type="NCBI Taxonomy" id="588067"/>
    <lineage>
        <taxon>Bacteria</taxon>
        <taxon>Bacillati</taxon>
        <taxon>Actinomycetota</taxon>
        <taxon>Actinomycetes</taxon>
        <taxon>Pseudonocardiales</taxon>
        <taxon>Pseudonocardiaceae</taxon>
        <taxon>Prauserella</taxon>
    </lineage>
</organism>
<reference evidence="1 2" key="1">
    <citation type="submission" date="2016-07" db="EMBL/GenBank/DDBJ databases">
        <title>Draft genome sequence of Prauserella muralis DSM 45305, isolated from a mould-covered wall in an indoor environment.</title>
        <authorList>
            <person name="Ruckert C."/>
            <person name="Albersmeier A."/>
            <person name="Jiang C.-L."/>
            <person name="Jiang Y."/>
            <person name="Kalinowski J."/>
            <person name="Schneider O."/>
            <person name="Winkler A."/>
            <person name="Zotchev S.B."/>
        </authorList>
    </citation>
    <scope>NUCLEOTIDE SEQUENCE [LARGE SCALE GENOMIC DNA]</scope>
    <source>
        <strain evidence="1 2">DSM 45305</strain>
    </source>
</reference>